<dbReference type="RefSeq" id="XP_046116283.1">
    <property type="nucleotide sequence ID" value="XM_046265189.1"/>
</dbReference>
<feature type="transmembrane region" description="Helical" evidence="2">
    <location>
        <begin position="59"/>
        <end position="79"/>
    </location>
</feature>
<gene>
    <name evidence="3" type="ORF">F5Z01DRAFT_675847</name>
</gene>
<keyword evidence="2" id="KW-0472">Membrane</keyword>
<feature type="transmembrane region" description="Helical" evidence="2">
    <location>
        <begin position="99"/>
        <end position="119"/>
    </location>
</feature>
<dbReference type="EMBL" id="MU251262">
    <property type="protein sequence ID" value="KAG9252359.1"/>
    <property type="molecule type" value="Genomic_DNA"/>
</dbReference>
<feature type="compositionally biased region" description="Polar residues" evidence="1">
    <location>
        <begin position="19"/>
        <end position="38"/>
    </location>
</feature>
<keyword evidence="4" id="KW-1185">Reference proteome</keyword>
<evidence type="ECO:0000256" key="1">
    <source>
        <dbReference type="SAM" id="MobiDB-lite"/>
    </source>
</evidence>
<dbReference type="Proteomes" id="UP000887229">
    <property type="component" value="Unassembled WGS sequence"/>
</dbReference>
<organism evidence="3 4">
    <name type="scientific">Emericellopsis atlantica</name>
    <dbReference type="NCBI Taxonomy" id="2614577"/>
    <lineage>
        <taxon>Eukaryota</taxon>
        <taxon>Fungi</taxon>
        <taxon>Dikarya</taxon>
        <taxon>Ascomycota</taxon>
        <taxon>Pezizomycotina</taxon>
        <taxon>Sordariomycetes</taxon>
        <taxon>Hypocreomycetidae</taxon>
        <taxon>Hypocreales</taxon>
        <taxon>Bionectriaceae</taxon>
        <taxon>Emericellopsis</taxon>
    </lineage>
</organism>
<keyword evidence="2" id="KW-1133">Transmembrane helix</keyword>
<reference evidence="3" key="1">
    <citation type="journal article" date="2021" name="IMA Fungus">
        <title>Genomic characterization of three marine fungi, including Emericellopsis atlantica sp. nov. with signatures of a generalist lifestyle and marine biomass degradation.</title>
        <authorList>
            <person name="Hagestad O.C."/>
            <person name="Hou L."/>
            <person name="Andersen J.H."/>
            <person name="Hansen E.H."/>
            <person name="Altermark B."/>
            <person name="Li C."/>
            <person name="Kuhnert E."/>
            <person name="Cox R.J."/>
            <person name="Crous P.W."/>
            <person name="Spatafora J.W."/>
            <person name="Lail K."/>
            <person name="Amirebrahimi M."/>
            <person name="Lipzen A."/>
            <person name="Pangilinan J."/>
            <person name="Andreopoulos W."/>
            <person name="Hayes R.D."/>
            <person name="Ng V."/>
            <person name="Grigoriev I.V."/>
            <person name="Jackson S.A."/>
            <person name="Sutton T.D.S."/>
            <person name="Dobson A.D.W."/>
            <person name="Rama T."/>
        </authorList>
    </citation>
    <scope>NUCLEOTIDE SEQUENCE</scope>
    <source>
        <strain evidence="3">TS7</strain>
    </source>
</reference>
<evidence type="ECO:0000313" key="4">
    <source>
        <dbReference type="Proteomes" id="UP000887229"/>
    </source>
</evidence>
<keyword evidence="2" id="KW-0812">Transmembrane</keyword>
<evidence type="ECO:0000256" key="2">
    <source>
        <dbReference type="SAM" id="Phobius"/>
    </source>
</evidence>
<dbReference type="OrthoDB" id="5287717at2759"/>
<accession>A0A9P8CM54</accession>
<dbReference type="GeneID" id="70296092"/>
<proteinExistence type="predicted"/>
<comment type="caution">
    <text evidence="3">The sequence shown here is derived from an EMBL/GenBank/DDBJ whole genome shotgun (WGS) entry which is preliminary data.</text>
</comment>
<name>A0A9P8CM54_9HYPO</name>
<dbReference type="AlphaFoldDB" id="A0A9P8CM54"/>
<feature type="region of interest" description="Disordered" evidence="1">
    <location>
        <begin position="1"/>
        <end position="52"/>
    </location>
</feature>
<evidence type="ECO:0000313" key="3">
    <source>
        <dbReference type="EMBL" id="KAG9252359.1"/>
    </source>
</evidence>
<protein>
    <submittedName>
        <fullName evidence="3">Uncharacterized protein</fullName>
    </submittedName>
</protein>
<sequence>MASTDTSTANLPKEPRVQQDASSHTISSSKPQPTANQQEVEKRRPLDNGMVPEQPPRLYWVRALVLIFVPSIVTAYYGVIWVQLVQNSVHDEAAKYRSYSGSLIFYSWFLIGVFGLLGLG</sequence>
<feature type="compositionally biased region" description="Polar residues" evidence="1">
    <location>
        <begin position="1"/>
        <end position="10"/>
    </location>
</feature>